<dbReference type="InterPro" id="IPR001279">
    <property type="entry name" value="Metallo-B-lactamas"/>
</dbReference>
<dbReference type="GO" id="GO:0017001">
    <property type="term" value="P:antibiotic catabolic process"/>
    <property type="evidence" value="ECO:0007669"/>
    <property type="project" value="UniProtKB-ARBA"/>
</dbReference>
<dbReference type="Gene3D" id="3.60.15.10">
    <property type="entry name" value="Ribonuclease Z/Hydroxyacylglutathione hydrolase-like"/>
    <property type="match status" value="1"/>
</dbReference>
<dbReference type="KEGG" id="htl:HPTL_0816"/>
<dbReference type="AlphaFoldDB" id="A0A2Z6DX73"/>
<name>A0A2Z6DX73_HYDTE</name>
<dbReference type="Proteomes" id="UP000262004">
    <property type="component" value="Chromosome"/>
</dbReference>
<reference evidence="3 4" key="1">
    <citation type="submission" date="2018-04" db="EMBL/GenBank/DDBJ databases">
        <title>Complete genome sequence of Hydrogenophilus thermoluteolus TH-1.</title>
        <authorList>
            <person name="Arai H."/>
        </authorList>
    </citation>
    <scope>NUCLEOTIDE SEQUENCE [LARGE SCALE GENOMIC DNA]</scope>
    <source>
        <strain evidence="3 4">TH-1</strain>
    </source>
</reference>
<dbReference type="PANTHER" id="PTHR42951">
    <property type="entry name" value="METALLO-BETA-LACTAMASE DOMAIN-CONTAINING"/>
    <property type="match status" value="1"/>
</dbReference>
<dbReference type="PROSITE" id="PS51318">
    <property type="entry name" value="TAT"/>
    <property type="match status" value="1"/>
</dbReference>
<evidence type="ECO:0000313" key="4">
    <source>
        <dbReference type="Proteomes" id="UP000262004"/>
    </source>
</evidence>
<dbReference type="SMART" id="SM00849">
    <property type="entry name" value="Lactamase_B"/>
    <property type="match status" value="1"/>
</dbReference>
<dbReference type="SUPFAM" id="SSF56281">
    <property type="entry name" value="Metallo-hydrolase/oxidoreductase"/>
    <property type="match status" value="1"/>
</dbReference>
<keyword evidence="4" id="KW-1185">Reference proteome</keyword>
<feature type="domain" description="Metallo-beta-lactamase" evidence="2">
    <location>
        <begin position="82"/>
        <end position="270"/>
    </location>
</feature>
<proteinExistence type="inferred from homology"/>
<accession>A0A2Z6DX73</accession>
<dbReference type="Pfam" id="PF00753">
    <property type="entry name" value="Lactamase_B"/>
    <property type="match status" value="1"/>
</dbReference>
<organism evidence="3 4">
    <name type="scientific">Hydrogenophilus thermoluteolus</name>
    <name type="common">Pseudomonas hydrogenothermophila</name>
    <dbReference type="NCBI Taxonomy" id="297"/>
    <lineage>
        <taxon>Bacteria</taxon>
        <taxon>Pseudomonadati</taxon>
        <taxon>Pseudomonadota</taxon>
        <taxon>Hydrogenophilia</taxon>
        <taxon>Hydrogenophilales</taxon>
        <taxon>Hydrogenophilaceae</taxon>
        <taxon>Hydrogenophilus</taxon>
    </lineage>
</organism>
<protein>
    <submittedName>
        <fullName evidence="3">SoxH</fullName>
    </submittedName>
</protein>
<sequence length="350" mass="38734">MKRDSGSIDWRRRRLIKGAVAASLLAGVGGYWHEEIRAFAKDAELFIKGPPVPDIAPEQLSDHVWMIYAKDGFPTPENRGMMSNITFVVTDDGVVILDGGGSVQIGEMAIRMIRTVTDKPVVAIFASHYHGDHYLAAHAYFEAFGDLPFYAHPFTKEAIAKKEGNLWLNLLERWTNGATAGTKLIPPNREANHGDTFRFGNVTIRCHHYSRAHTPGDLCFEVVEDKVTHVGDVAMDRRIANMDDGSYPGSLHFIDALKAACPGHLWVPGHGRPSHTVLDWQRELFAGIWENAVKAFDEGLDPSEAKALVLKDPRVASKSAETKGWQNNIGKYVSLAVLEAERLALEGKLD</sequence>
<dbReference type="CDD" id="cd16282">
    <property type="entry name" value="metallo-hydrolase-like_MBL-fold"/>
    <property type="match status" value="1"/>
</dbReference>
<dbReference type="EMBL" id="AP018558">
    <property type="protein sequence ID" value="BBD77084.1"/>
    <property type="molecule type" value="Genomic_DNA"/>
</dbReference>
<dbReference type="InterPro" id="IPR036866">
    <property type="entry name" value="RibonucZ/Hydroxyglut_hydro"/>
</dbReference>
<dbReference type="InterPro" id="IPR050855">
    <property type="entry name" value="NDM-1-like"/>
</dbReference>
<comment type="similarity">
    <text evidence="1">Belongs to the metallo-beta-lactamase superfamily. Class-B beta-lactamase family.</text>
</comment>
<evidence type="ECO:0000259" key="2">
    <source>
        <dbReference type="SMART" id="SM00849"/>
    </source>
</evidence>
<evidence type="ECO:0000313" key="3">
    <source>
        <dbReference type="EMBL" id="BBD77084.1"/>
    </source>
</evidence>
<dbReference type="InterPro" id="IPR006311">
    <property type="entry name" value="TAT_signal"/>
</dbReference>
<dbReference type="PANTHER" id="PTHR42951:SF4">
    <property type="entry name" value="ACYL-COENZYME A THIOESTERASE MBLAC2"/>
    <property type="match status" value="1"/>
</dbReference>
<dbReference type="RefSeq" id="WP_119334861.1">
    <property type="nucleotide sequence ID" value="NZ_AP018558.1"/>
</dbReference>
<gene>
    <name evidence="3" type="primary">soxH</name>
    <name evidence="3" type="ORF">HPTL_0816</name>
</gene>
<dbReference type="OrthoDB" id="420651at2"/>
<evidence type="ECO:0000256" key="1">
    <source>
        <dbReference type="ARBA" id="ARBA00005250"/>
    </source>
</evidence>